<evidence type="ECO:0000313" key="5">
    <source>
        <dbReference type="EMBL" id="KAJ9690635.1"/>
    </source>
</evidence>
<organism evidence="5 6">
    <name type="scientific">Vitis rotundifolia</name>
    <name type="common">Muscadine grape</name>
    <dbReference type="NCBI Taxonomy" id="103349"/>
    <lineage>
        <taxon>Eukaryota</taxon>
        <taxon>Viridiplantae</taxon>
        <taxon>Streptophyta</taxon>
        <taxon>Embryophyta</taxon>
        <taxon>Tracheophyta</taxon>
        <taxon>Spermatophyta</taxon>
        <taxon>Magnoliopsida</taxon>
        <taxon>eudicotyledons</taxon>
        <taxon>Gunneridae</taxon>
        <taxon>Pentapetalae</taxon>
        <taxon>rosids</taxon>
        <taxon>Vitales</taxon>
        <taxon>Vitaceae</taxon>
        <taxon>Viteae</taxon>
        <taxon>Vitis</taxon>
    </lineage>
</organism>
<name>A0AA38ZKS1_VITRO</name>
<evidence type="ECO:0000256" key="2">
    <source>
        <dbReference type="SAM" id="MobiDB-lite"/>
    </source>
</evidence>
<proteinExistence type="predicted"/>
<comment type="caution">
    <text evidence="5">The sequence shown here is derived from an EMBL/GenBank/DDBJ whole genome shotgun (WGS) entry which is preliminary data.</text>
</comment>
<evidence type="ECO:0000259" key="4">
    <source>
        <dbReference type="PROSITE" id="PS50994"/>
    </source>
</evidence>
<dbReference type="PANTHER" id="PTHR48475:SF1">
    <property type="entry name" value="RNASE H TYPE-1 DOMAIN-CONTAINING PROTEIN"/>
    <property type="match status" value="1"/>
</dbReference>
<dbReference type="Proteomes" id="UP001168098">
    <property type="component" value="Unassembled WGS sequence"/>
</dbReference>
<dbReference type="InterPro" id="IPR043128">
    <property type="entry name" value="Rev_trsase/Diguanyl_cyclase"/>
</dbReference>
<feature type="domain" description="RNase H type-1" evidence="3">
    <location>
        <begin position="1144"/>
        <end position="1277"/>
    </location>
</feature>
<dbReference type="Gene3D" id="1.10.340.70">
    <property type="match status" value="1"/>
</dbReference>
<keyword evidence="1" id="KW-0233">DNA recombination</keyword>
<dbReference type="Pfam" id="PF00078">
    <property type="entry name" value="RVT_1"/>
    <property type="match status" value="1"/>
</dbReference>
<dbReference type="Gene3D" id="3.30.70.270">
    <property type="match status" value="2"/>
</dbReference>
<dbReference type="PROSITE" id="PS50994">
    <property type="entry name" value="INTEGRASE"/>
    <property type="match status" value="1"/>
</dbReference>
<dbReference type="GO" id="GO:0003676">
    <property type="term" value="F:nucleic acid binding"/>
    <property type="evidence" value="ECO:0007669"/>
    <property type="project" value="InterPro"/>
</dbReference>
<dbReference type="Pfam" id="PF13456">
    <property type="entry name" value="RVT_3"/>
    <property type="match status" value="1"/>
</dbReference>
<dbReference type="GO" id="GO:0004523">
    <property type="term" value="F:RNA-DNA hybrid ribonuclease activity"/>
    <property type="evidence" value="ECO:0007669"/>
    <property type="project" value="InterPro"/>
</dbReference>
<reference evidence="5 6" key="1">
    <citation type="journal article" date="2023" name="BMC Biotechnol.">
        <title>Vitis rotundifolia cv Carlos genome sequencing.</title>
        <authorList>
            <person name="Huff M."/>
            <person name="Hulse-Kemp A."/>
            <person name="Scheffler B."/>
            <person name="Youngblood R."/>
            <person name="Simpson S."/>
            <person name="Babiker E."/>
            <person name="Staton M."/>
        </authorList>
    </citation>
    <scope>NUCLEOTIDE SEQUENCE [LARGE SCALE GENOMIC DNA]</scope>
    <source>
        <tissue evidence="5">Leaf</tissue>
    </source>
</reference>
<dbReference type="GO" id="GO:0015074">
    <property type="term" value="P:DNA integration"/>
    <property type="evidence" value="ECO:0007669"/>
    <property type="project" value="InterPro"/>
</dbReference>
<keyword evidence="6" id="KW-1185">Reference proteome</keyword>
<dbReference type="InterPro" id="IPR021109">
    <property type="entry name" value="Peptidase_aspartic_dom_sf"/>
</dbReference>
<accession>A0AA38ZKS1</accession>
<evidence type="ECO:0000313" key="6">
    <source>
        <dbReference type="Proteomes" id="UP001168098"/>
    </source>
</evidence>
<dbReference type="Pfam" id="PF17919">
    <property type="entry name" value="RT_RNaseH_2"/>
    <property type="match status" value="1"/>
</dbReference>
<dbReference type="PANTHER" id="PTHR48475">
    <property type="entry name" value="RIBONUCLEASE H"/>
    <property type="match status" value="1"/>
</dbReference>
<dbReference type="CDD" id="cd00303">
    <property type="entry name" value="retropepsin_like"/>
    <property type="match status" value="1"/>
</dbReference>
<feature type="region of interest" description="Disordered" evidence="2">
    <location>
        <begin position="607"/>
        <end position="626"/>
    </location>
</feature>
<dbReference type="Gene3D" id="2.40.70.10">
    <property type="entry name" value="Acid Proteases"/>
    <property type="match status" value="1"/>
</dbReference>
<dbReference type="SUPFAM" id="SSF50630">
    <property type="entry name" value="Acid proteases"/>
    <property type="match status" value="1"/>
</dbReference>
<dbReference type="InterPro" id="IPR041588">
    <property type="entry name" value="Integrase_H2C2"/>
</dbReference>
<feature type="domain" description="Integrase catalytic" evidence="4">
    <location>
        <begin position="1436"/>
        <end position="1596"/>
    </location>
</feature>
<dbReference type="PROSITE" id="PS50879">
    <property type="entry name" value="RNASE_H_1"/>
    <property type="match status" value="1"/>
</dbReference>
<dbReference type="InterPro" id="IPR001584">
    <property type="entry name" value="Integrase_cat-core"/>
</dbReference>
<dbReference type="EMBL" id="JARBHA010000010">
    <property type="protein sequence ID" value="KAJ9690635.1"/>
    <property type="molecule type" value="Genomic_DNA"/>
</dbReference>
<gene>
    <name evidence="5" type="ORF">PVL29_013012</name>
</gene>
<dbReference type="InterPro" id="IPR000477">
    <property type="entry name" value="RT_dom"/>
</dbReference>
<dbReference type="CDD" id="cd09279">
    <property type="entry name" value="RNase_HI_like"/>
    <property type="match status" value="1"/>
</dbReference>
<evidence type="ECO:0000256" key="1">
    <source>
        <dbReference type="ARBA" id="ARBA00023172"/>
    </source>
</evidence>
<dbReference type="SUPFAM" id="SSF56672">
    <property type="entry name" value="DNA/RNA polymerases"/>
    <property type="match status" value="1"/>
</dbReference>
<feature type="compositionally biased region" description="Basic and acidic residues" evidence="2">
    <location>
        <begin position="614"/>
        <end position="626"/>
    </location>
</feature>
<dbReference type="FunFam" id="3.30.420.10:FF:000032">
    <property type="entry name" value="Retrovirus-related Pol polyprotein from transposon 297-like Protein"/>
    <property type="match status" value="1"/>
</dbReference>
<dbReference type="InterPro" id="IPR043502">
    <property type="entry name" value="DNA/RNA_pol_sf"/>
</dbReference>
<dbReference type="InterPro" id="IPR036397">
    <property type="entry name" value="RNaseH_sf"/>
</dbReference>
<dbReference type="Pfam" id="PF17921">
    <property type="entry name" value="Integrase_H2C2"/>
    <property type="match status" value="1"/>
</dbReference>
<dbReference type="InterPro" id="IPR041577">
    <property type="entry name" value="RT_RNaseH_2"/>
</dbReference>
<dbReference type="SUPFAM" id="SSF53098">
    <property type="entry name" value="Ribonuclease H-like"/>
    <property type="match status" value="2"/>
</dbReference>
<sequence>MARQGPPVPFILQPDDDDLEERDVQIVTRSGRVAQPSPLVARPFDGAVSHEEVRREDDEILSQLQSTQARISIWSLLASSSTHRDALIRALSQIRVETTTTPEGLIHMMTADKATCIVFSDDDLPPEGSDHTRPLYITVGCSGHRVPSVLLDNGSALNVCPLATAIALGYAPSDFAPSTQTVRAYDSTKREVMGTLMIELLIGPTTFPILFQVLRIPTSFNLLLGRPWIHRAGAIPSSLHQKVKFIHDRRVITLQSPRDMFPSSEPVLQISHSEDDLFLTGFTFDEVHTLEVGDFCRDFIAMSFDQHSSTVVLDMMRGMSFMPGMGLGRRQHGPMEFVATVDHDTPFGLGFVPTEADYRYMARLHRERVRARLTCTPFDYPIRPYRMSLVDYFVRGSEVHPHMGDFGVVIDIEGVGELQHQFHHLQLGDGTSSAPVSVMIAPSSPDRASFLSLCFPEETTDYGVDIEPTRVTDGVVPRDEYRDEIDMSMSQIAEMVQPESASPFDLFEVSAIEIVEEIQTVPALEPMEDVIAGDDEFEDTFTLIEGASDFVDPPLLFDVLSGFVSRIDDVSIASFMDLSIFEYSSIFCDSISIFAPHSPTPQIFDIDDETTQSDTDRDSFDHDLGPIDERVSPTIGDVETVDFGTEDQPRELKIGLPLSTDERDRLIHLLRSYLDVFAWSYEDMPGLDPSIVQHHLPILPHVRPVKQKLRRLHPRWSLQVKEEIQKQLSVGFISVVEYPEWLANVVPVPKKDGKVRVCVDFRDLNKASPKDDFPLPHIDLLVDSTAGHSILSFMDGFSGYNQILMAPEDMEKTTFITEWGTYCYRVMPFGLKNAGATYQRAATTLFHDMMHRDVEVYVDDMIVKSRGRADHLATLERFFERIRKFRLRLNPKKCTFGVTSGKLLGHMVSERGIEVDPDKIKAILDMPILRTEKEIRGFLGRLQYISHFIARLTDICEPIFRLLRKNQPTVWNDDCQLAFEKIKEYLLSPPVLVPPTPGRPLLLYLSVSDMALGCMLAQLDDSGKERAIYYLSKRMLEYEMRYVMIERLCLALVWATRRLRHYMTEYSVCLISRLDPLRYLFDRPALIGRLMRWLVLLTEFDIQYVSQKSIKGSIVADHLASLPISEGRPVDDDFPDEEFVAMTSLLGWRMYFDGAANQSGFGIGVLLISPHGDHIPRSVRLAFSDQYPVTNNIVEYEACILGLETALELGIRQMEIFGDSNLVLRQIQGDWRTRDVKLRPYHAYLELLDRRFDDLRYTRIPRAQNQFADALATLASSVDIPIDVVIRPLLIESRFAPAYCCLIGETEVQDDLPWYHDIYQFLRSGTYPDAATTKDRRALRQLATRFVICGDTLYRRSADGMLLLCLDRASANRVMREVHAGVCGPHMGGHMLARKIMRTGYFWLTMETDCCQFVQKCPECQIHGDLIHAPPSELHALTSPWPFSVWGIDIIGKISPKSSNGHEFILVAIDYFTKWVEAASYARLTSARVASFIRSHIICRYGVPHELISDRGVHFRAEVDTLLQKYSIRHHRSSAYRPQTNGAVEAANKNIKRILRKMVETSRDWSEKLPFALWAYRTSFRTSTGATPYSLVYGMEAVLPVETEMGSLRVTLEQQISETEWAQARFDQLNLLDERRLRAVDHVQAYQRKMARAFRKRVKPRPLKKGDLVLRILRGLVGDPRGKFRPNWSGPYVIRELTPEGAAWLTDLDGNQFSEPTNVDQLKKYYV</sequence>
<protein>
    <submittedName>
        <fullName evidence="5">Uncharacterized protein</fullName>
    </submittedName>
</protein>
<dbReference type="GO" id="GO:0006310">
    <property type="term" value="P:DNA recombination"/>
    <property type="evidence" value="ECO:0007669"/>
    <property type="project" value="UniProtKB-KW"/>
</dbReference>
<evidence type="ECO:0000259" key="3">
    <source>
        <dbReference type="PROSITE" id="PS50879"/>
    </source>
</evidence>
<dbReference type="InterPro" id="IPR002156">
    <property type="entry name" value="RNaseH_domain"/>
</dbReference>
<dbReference type="InterPro" id="IPR012337">
    <property type="entry name" value="RNaseH-like_sf"/>
</dbReference>
<dbReference type="CDD" id="cd09274">
    <property type="entry name" value="RNase_HI_RT_Ty3"/>
    <property type="match status" value="1"/>
</dbReference>
<dbReference type="Gene3D" id="3.10.10.10">
    <property type="entry name" value="HIV Type 1 Reverse Transcriptase, subunit A, domain 1"/>
    <property type="match status" value="1"/>
</dbReference>
<dbReference type="Gene3D" id="3.30.420.10">
    <property type="entry name" value="Ribonuclease H-like superfamily/Ribonuclease H"/>
    <property type="match status" value="2"/>
</dbReference>
<dbReference type="CDD" id="cd01647">
    <property type="entry name" value="RT_LTR"/>
    <property type="match status" value="1"/>
</dbReference>
<dbReference type="Pfam" id="PF00665">
    <property type="entry name" value="rve"/>
    <property type="match status" value="1"/>
</dbReference>